<name>T1HPC2_RHOPR</name>
<dbReference type="STRING" id="13249.T1HPC2"/>
<dbReference type="EnsemblMetazoa" id="RPRC005896-RA">
    <property type="protein sequence ID" value="RPRC005896-PA"/>
    <property type="gene ID" value="RPRC005896"/>
</dbReference>
<sequence length="220" mass="25370">MNVKVEKILSLPLDLQVLPGEAVNIYITGLLPLDLDRCWSYTATKFIKERVMEYQNDDYRDVTIVGQVELIIGRDLLLDKLLFYEEPPEGCPPWLIESFRQLIISANFGIYNPKHKDLLKKLAWETGISVAEEVVKKEERIVSQPSYEVNRWAFLTKDSDHLVYVIVAEDIDVFFVRLIKFQSCLDILEKDLKSALLKEMIMLDEFNVGTVCAVLDPGRD</sequence>
<organism evidence="1 2">
    <name type="scientific">Rhodnius prolixus</name>
    <name type="common">Triatomid bug</name>
    <dbReference type="NCBI Taxonomy" id="13249"/>
    <lineage>
        <taxon>Eukaryota</taxon>
        <taxon>Metazoa</taxon>
        <taxon>Ecdysozoa</taxon>
        <taxon>Arthropoda</taxon>
        <taxon>Hexapoda</taxon>
        <taxon>Insecta</taxon>
        <taxon>Pterygota</taxon>
        <taxon>Neoptera</taxon>
        <taxon>Paraneoptera</taxon>
        <taxon>Hemiptera</taxon>
        <taxon>Heteroptera</taxon>
        <taxon>Panheteroptera</taxon>
        <taxon>Cimicomorpha</taxon>
        <taxon>Reduviidae</taxon>
        <taxon>Triatominae</taxon>
        <taxon>Rhodnius</taxon>
    </lineage>
</organism>
<accession>T1HPC2</accession>
<dbReference type="EMBL" id="ACPB03014848">
    <property type="status" value="NOT_ANNOTATED_CDS"/>
    <property type="molecule type" value="Genomic_DNA"/>
</dbReference>
<reference evidence="1" key="1">
    <citation type="submission" date="2015-05" db="UniProtKB">
        <authorList>
            <consortium name="EnsemblMetazoa"/>
        </authorList>
    </citation>
    <scope>IDENTIFICATION</scope>
</reference>
<dbReference type="VEuPathDB" id="VectorBase:RPRC005896"/>
<evidence type="ECO:0008006" key="3">
    <source>
        <dbReference type="Google" id="ProtNLM"/>
    </source>
</evidence>
<dbReference type="Proteomes" id="UP000015103">
    <property type="component" value="Unassembled WGS sequence"/>
</dbReference>
<evidence type="ECO:0000313" key="1">
    <source>
        <dbReference type="EnsemblMetazoa" id="RPRC005896-PA"/>
    </source>
</evidence>
<dbReference type="InParanoid" id="T1HPC2"/>
<evidence type="ECO:0000313" key="2">
    <source>
        <dbReference type="Proteomes" id="UP000015103"/>
    </source>
</evidence>
<keyword evidence="2" id="KW-1185">Reference proteome</keyword>
<proteinExistence type="predicted"/>
<dbReference type="HOGENOM" id="CLU_1258911_0_0_1"/>
<protein>
    <recommendedName>
        <fullName evidence="3">Tudor domain-containing protein</fullName>
    </recommendedName>
</protein>
<dbReference type="AlphaFoldDB" id="T1HPC2"/>